<proteinExistence type="predicted"/>
<reference evidence="1" key="1">
    <citation type="submission" date="2022-10" db="EMBL/GenBank/DDBJ databases">
        <title>Genome sequences of endogenous nimaviruses in decapod crustaceans.</title>
        <authorList>
            <person name="Kawato S."/>
            <person name="Nozaki R."/>
            <person name="Kondo H."/>
            <person name="Hirono I."/>
        </authorList>
    </citation>
    <scope>NUCLEOTIDE SEQUENCE</scope>
    <source>
        <strain evidence="1">Lva-Nima_1</strain>
    </source>
</reference>
<evidence type="ECO:0000313" key="1">
    <source>
        <dbReference type="EMBL" id="BDT62106.1"/>
    </source>
</evidence>
<dbReference type="EMBL" id="LC738872">
    <property type="protein sequence ID" value="BDT62106.1"/>
    <property type="molecule type" value="Genomic_DNA"/>
</dbReference>
<name>A0A9C7F035_9VIRU</name>
<organism evidence="1">
    <name type="scientific">Litopenaeus vannamei majanivirus Nimav-1_LVa</name>
    <dbReference type="NCBI Taxonomy" id="2984273"/>
    <lineage>
        <taxon>Viruses</taxon>
        <taxon>Viruses incertae sedis</taxon>
        <taxon>Naldaviricetes</taxon>
        <taxon>Nimaviridae</taxon>
    </lineage>
</organism>
<sequence length="123" mass="14772">MVKTYMIKMKLVNILPFNFIFGVDIINLKSNIFFYSIHLYHSLLWKKCVKYVWSIKSVQCSCPVHIWSRVIIMLYIQKVVPFVNYNKPRSRVIIMLYIQKVVPFVNYNKPKILLICLFMKYLG</sequence>
<protein>
    <submittedName>
        <fullName evidence="1">Uncharacterized protein</fullName>
    </submittedName>
</protein>
<accession>A0A9C7F035</accession>